<sequence length="226" mass="25334">MSEVDPNLSLDAQLERSRGAERDLLTELLSSRRTAWRVATAALVIAALSAGALLTIFPLKTPPILYAVRVDNAKGQIDHITRLGDAKEDYGDRMDRYFLHQYVLACESYDWYTIQNTYDRCGLFSAPSVQKAYYKKFQGDDSLDKVYGNHTRVVVHVRSITLGPKQSATVRFTQTTEGDNAPAKSKQFIATLAYHYVNTPISESVGRDNPLGFQVVSYTTDIETVR</sequence>
<dbReference type="InterPro" id="IPR026264">
    <property type="entry name" value="VirB8/PtlE"/>
</dbReference>
<reference evidence="7 8" key="1">
    <citation type="submission" date="2016-06" db="EMBL/GenBank/DDBJ databases">
        <title>Complete genome sequences of Bordetella bronchialis and Bordetella flabilis.</title>
        <authorList>
            <person name="LiPuma J.J."/>
            <person name="Spilker T."/>
        </authorList>
    </citation>
    <scope>NUCLEOTIDE SEQUENCE [LARGE SCALE GENOMIC DNA]</scope>
    <source>
        <strain evidence="7 8">AU17976</strain>
    </source>
</reference>
<keyword evidence="4 5" id="KW-0472">Membrane</keyword>
<evidence type="ECO:0000256" key="2">
    <source>
        <dbReference type="ARBA" id="ARBA00022692"/>
    </source>
</evidence>
<protein>
    <submittedName>
        <fullName evidence="7">Conjugal transfer protein TraJ</fullName>
    </submittedName>
</protein>
<keyword evidence="3 5" id="KW-1133">Transmembrane helix</keyword>
<dbReference type="GO" id="GO:0030255">
    <property type="term" value="P:protein secretion by the type IV secretion system"/>
    <property type="evidence" value="ECO:0007669"/>
    <property type="project" value="InterPro"/>
</dbReference>
<dbReference type="AlphaFoldDB" id="A0A193G0Q6"/>
<evidence type="ECO:0000256" key="1">
    <source>
        <dbReference type="ARBA" id="ARBA00004167"/>
    </source>
</evidence>
<dbReference type="InterPro" id="IPR007430">
    <property type="entry name" value="VirB8"/>
</dbReference>
<dbReference type="RefSeq" id="WP_066671116.1">
    <property type="nucleotide sequence ID" value="NZ_CP016171.1"/>
</dbReference>
<comment type="subcellular location">
    <subcellularLocation>
        <location evidence="1">Membrane</location>
        <topology evidence="1">Single-pass membrane protein</topology>
    </subcellularLocation>
</comment>
<dbReference type="SUPFAM" id="SSF54427">
    <property type="entry name" value="NTF2-like"/>
    <property type="match status" value="1"/>
</dbReference>
<dbReference type="CDD" id="cd16424">
    <property type="entry name" value="VirB8"/>
    <property type="match status" value="1"/>
</dbReference>
<organism evidence="7 8">
    <name type="scientific">Bordetella bronchialis</name>
    <dbReference type="NCBI Taxonomy" id="463025"/>
    <lineage>
        <taxon>Bacteria</taxon>
        <taxon>Pseudomonadati</taxon>
        <taxon>Pseudomonadota</taxon>
        <taxon>Betaproteobacteria</taxon>
        <taxon>Burkholderiales</taxon>
        <taxon>Alcaligenaceae</taxon>
        <taxon>Bordetella</taxon>
    </lineage>
</organism>
<dbReference type="GO" id="GO:0016020">
    <property type="term" value="C:membrane"/>
    <property type="evidence" value="ECO:0007669"/>
    <property type="project" value="UniProtKB-SubCell"/>
</dbReference>
<dbReference type="InterPro" id="IPR032710">
    <property type="entry name" value="NTF2-like_dom_sf"/>
</dbReference>
<dbReference type="STRING" id="463025.BAU08_19445"/>
<dbReference type="EMBL" id="CP016171">
    <property type="protein sequence ID" value="ANN73228.1"/>
    <property type="molecule type" value="Genomic_DNA"/>
</dbReference>
<accession>A0A193G0Q6</accession>
<feature type="domain" description="Bacterial virulence protein VirB8" evidence="6">
    <location>
        <begin position="18"/>
        <end position="221"/>
    </location>
</feature>
<evidence type="ECO:0000313" key="7">
    <source>
        <dbReference type="EMBL" id="ANN73228.1"/>
    </source>
</evidence>
<feature type="transmembrane region" description="Helical" evidence="5">
    <location>
        <begin position="35"/>
        <end position="59"/>
    </location>
</feature>
<evidence type="ECO:0000256" key="3">
    <source>
        <dbReference type="ARBA" id="ARBA00022989"/>
    </source>
</evidence>
<dbReference type="Gene3D" id="3.10.450.230">
    <property type="entry name" value="VirB8 protein"/>
    <property type="match status" value="1"/>
</dbReference>
<gene>
    <name evidence="7" type="ORF">BAU08_19445</name>
</gene>
<dbReference type="Pfam" id="PF04335">
    <property type="entry name" value="VirB8"/>
    <property type="match status" value="1"/>
</dbReference>
<proteinExistence type="predicted"/>
<dbReference type="PIRSF" id="PIRSF003299">
    <property type="entry name" value="VirB8_PtlE"/>
    <property type="match status" value="1"/>
</dbReference>
<dbReference type="Proteomes" id="UP000092213">
    <property type="component" value="Chromosome"/>
</dbReference>
<keyword evidence="2 5" id="KW-0812">Transmembrane</keyword>
<evidence type="ECO:0000256" key="4">
    <source>
        <dbReference type="ARBA" id="ARBA00023136"/>
    </source>
</evidence>
<evidence type="ECO:0000259" key="6">
    <source>
        <dbReference type="Pfam" id="PF04335"/>
    </source>
</evidence>
<name>A0A193G0Q6_9BORD</name>
<evidence type="ECO:0000256" key="5">
    <source>
        <dbReference type="SAM" id="Phobius"/>
    </source>
</evidence>
<evidence type="ECO:0000313" key="8">
    <source>
        <dbReference type="Proteomes" id="UP000092213"/>
    </source>
</evidence>